<sequence>MVSLSGSGGKAKSADSVNKWRIPHYYKRGKSVGSTPVSEVVNSPLRAVQNEPSVSSPKKILLEERNRATPRSRKSSKKGQMVFVNYTVQDDDETGDKVDDDKADDVADVVPKTSAVTQAAILDNKHVLTSKRKSSRRRMLKIFGSSKEQVIPLEPESHQDAQKDLAARLIENSAESSSNTSNTSSSSSTPNSQGRSYGSFLKYNKFCSGSDRSKNNNASTDFNAMLINNQNKMSNHLALNYSAAKSAEGLLNHFAEDEMVPKSLPDPNLAKPAIRVGPTDRKRSVSSSAIPMKAASSTSLTSKVTKPARKMSTTTTLSNPSSHNTPFTEFENSNLTDSYQYSDPYISRNSNMSNASITSFISSMNVGNSTNITPLTESTKVDTNDNFNALMKGHISEPGEENDASVAFTKLFHRKRANTGGSTSSSNSNTTFQNSTQNITKSGVSKISAHRTTSLNSLASIANRFSPIRTASPVRPRSNTRSSSTCRHSRDLSGLVPLTTPEYLGPSTGTEVYLDTQSKRTVNHKKKQESISELSKFQNTPTSNNHHTANLATTPSSFLGTSYFANHPGQQTSYSNTSTPAATDINSLSTTYFSGKTAVGNSRQTSDISYMTEKEFHTDSEPFDTNDVPTPIEGVSSVRGISNNAIQELDEEERPNEDSSDTRKSEIDLMRLLDTNISDRKLAVNNNTKHFDDNDFNRSANSGGTRSNTAMDSFMTNFLYETQIDDTNETQQNNNDNSIFEDFDYKSLGLDNMAPNNRQILNDDCEMETKGTQGQLSSNFDFNFDTDLPIGHEFLPDSLASGQNPDQNHAAYGSRGYQIPDHQVMNNQNAQTDTTFKALSNDLYYGN</sequence>
<feature type="region of interest" description="Disordered" evidence="1">
    <location>
        <begin position="43"/>
        <end position="82"/>
    </location>
</feature>
<dbReference type="AlphaFoldDB" id="A0A0W0CTL0"/>
<feature type="region of interest" description="Disordered" evidence="1">
    <location>
        <begin position="645"/>
        <end position="665"/>
    </location>
</feature>
<gene>
    <name evidence="3" type="ORF">AO440_004804</name>
    <name evidence="2" type="ORF">AO440_005086</name>
</gene>
<name>A0A0W0CTL0_CANGB</name>
<evidence type="ECO:0000256" key="1">
    <source>
        <dbReference type="SAM" id="MobiDB-lite"/>
    </source>
</evidence>
<dbReference type="VEuPathDB" id="FungiDB:GVI51_L11781"/>
<feature type="region of interest" description="Disordered" evidence="1">
    <location>
        <begin position="172"/>
        <end position="195"/>
    </location>
</feature>
<organism evidence="3 4">
    <name type="scientific">Candida glabrata</name>
    <name type="common">Yeast</name>
    <name type="synonym">Torulopsis glabrata</name>
    <dbReference type="NCBI Taxonomy" id="5478"/>
    <lineage>
        <taxon>Eukaryota</taxon>
        <taxon>Fungi</taxon>
        <taxon>Dikarya</taxon>
        <taxon>Ascomycota</taxon>
        <taxon>Saccharomycotina</taxon>
        <taxon>Saccharomycetes</taxon>
        <taxon>Saccharomycetales</taxon>
        <taxon>Saccharomycetaceae</taxon>
        <taxon>Nakaseomyces</taxon>
    </lineage>
</organism>
<feature type="compositionally biased region" description="Polar residues" evidence="1">
    <location>
        <begin position="285"/>
        <end position="304"/>
    </location>
</feature>
<dbReference type="VEuPathDB" id="FungiDB:B1J91_L11836g"/>
<comment type="caution">
    <text evidence="3">The sequence shown here is derived from an EMBL/GenBank/DDBJ whole genome shotgun (WGS) entry which is preliminary data.</text>
</comment>
<dbReference type="Proteomes" id="UP000054886">
    <property type="component" value="Unassembled WGS sequence"/>
</dbReference>
<feature type="compositionally biased region" description="Low complexity" evidence="1">
    <location>
        <begin position="176"/>
        <end position="192"/>
    </location>
</feature>
<evidence type="ECO:0000313" key="3">
    <source>
        <dbReference type="EMBL" id="KTB02929.1"/>
    </source>
</evidence>
<feature type="compositionally biased region" description="Basic and acidic residues" evidence="1">
    <location>
        <begin position="656"/>
        <end position="665"/>
    </location>
</feature>
<evidence type="ECO:0000313" key="2">
    <source>
        <dbReference type="EMBL" id="KTA99196.1"/>
    </source>
</evidence>
<protein>
    <submittedName>
        <fullName evidence="3">Protein BCK2</fullName>
    </submittedName>
</protein>
<feature type="region of interest" description="Disordered" evidence="1">
    <location>
        <begin position="417"/>
        <end position="436"/>
    </location>
</feature>
<feature type="compositionally biased region" description="Polar residues" evidence="1">
    <location>
        <begin position="477"/>
        <end position="486"/>
    </location>
</feature>
<accession>A0A0W0CTL0</accession>
<dbReference type="EMBL" id="LLZZ01000147">
    <property type="protein sequence ID" value="KTA99196.1"/>
    <property type="molecule type" value="Genomic_DNA"/>
</dbReference>
<feature type="compositionally biased region" description="Low complexity" evidence="1">
    <location>
        <begin position="418"/>
        <end position="436"/>
    </location>
</feature>
<feature type="compositionally biased region" description="Basic residues" evidence="1">
    <location>
        <begin position="68"/>
        <end position="77"/>
    </location>
</feature>
<proteinExistence type="predicted"/>
<dbReference type="VEuPathDB" id="FungiDB:GWK60_L15807"/>
<feature type="region of interest" description="Disordered" evidence="1">
    <location>
        <begin position="262"/>
        <end position="331"/>
    </location>
</feature>
<evidence type="ECO:0000313" key="4">
    <source>
        <dbReference type="Proteomes" id="UP000054886"/>
    </source>
</evidence>
<dbReference type="EMBL" id="LLZZ01000122">
    <property type="protein sequence ID" value="KTB02929.1"/>
    <property type="molecule type" value="Genomic_DNA"/>
</dbReference>
<feature type="region of interest" description="Disordered" evidence="1">
    <location>
        <begin position="469"/>
        <end position="510"/>
    </location>
</feature>
<dbReference type="VEuPathDB" id="FungiDB:CAGL0L11836g"/>
<reference evidence="3 4" key="1">
    <citation type="submission" date="2015-10" db="EMBL/GenBank/DDBJ databases">
        <title>Draft genomes sequences of Candida glabrata isolates 1A, 1B, 2A, 2B, 3A and 3B.</title>
        <authorList>
            <person name="Haavelsrud O.E."/>
            <person name="Gaustad P."/>
        </authorList>
    </citation>
    <scope>NUCLEOTIDE SEQUENCE [LARGE SCALE GENOMIC DNA]</scope>
    <source>
        <strain evidence="3">910700640</strain>
    </source>
</reference>
<feature type="compositionally biased region" description="Polar residues" evidence="1">
    <location>
        <begin position="311"/>
        <end position="331"/>
    </location>
</feature>